<reference evidence="2" key="2">
    <citation type="submission" date="2019-10" db="EMBL/GenBank/DDBJ databases">
        <title>Draft genome sequence of Rhodococcus aetherivorans JCM 14343.</title>
        <authorList>
            <person name="Inoue D."/>
            <person name="Nakazawa M."/>
            <person name="Yamamoto N."/>
            <person name="Sei K."/>
            <person name="Ike M."/>
        </authorList>
    </citation>
    <scope>NUCLEOTIDE SEQUENCE</scope>
    <source>
        <strain evidence="2">JCM 14343</strain>
    </source>
</reference>
<sequence>MTAGNVLDHHTRFEERIVRVGCHRIRVSVRHGSGVPVVLCNGLGAGLEILGPIVESWNAGATIVRFDVPGAGGSPSSLVPYGFPYLAWVVGRVLDALGFRVVDVVGYSWGGALAQQFALQNPRRCRRLVLVATSTGAVSVPGSPRTLAKMLTRRRFDDAAWAAANVAELYGGTARPNAGAVAGLLGRQPRTTSRTGYLQQLLAGALWTSLPMLPLIRQPVLVVAGTDDPIVPAVNARIMHRLLPHATLHMHSGGHIDVLTGAGEVVPVIDAFLATG</sequence>
<protein>
    <submittedName>
        <fullName evidence="3">Alpha/beta fold hydrolase</fullName>
    </submittedName>
    <submittedName>
        <fullName evidence="2">Poly(3-hydroxyalkanoate) depolymerase</fullName>
    </submittedName>
</protein>
<dbReference type="EMBL" id="CP106982">
    <property type="protein sequence ID" value="UYF94991.1"/>
    <property type="molecule type" value="Genomic_DNA"/>
</dbReference>
<dbReference type="EMBL" id="BLAH01000095">
    <property type="protein sequence ID" value="GES38638.1"/>
    <property type="molecule type" value="Genomic_DNA"/>
</dbReference>
<organism evidence="3 5">
    <name type="scientific">Rhodococcus aetherivorans</name>
    <dbReference type="NCBI Taxonomy" id="191292"/>
    <lineage>
        <taxon>Bacteria</taxon>
        <taxon>Bacillati</taxon>
        <taxon>Actinomycetota</taxon>
        <taxon>Actinomycetes</taxon>
        <taxon>Mycobacteriales</taxon>
        <taxon>Nocardiaceae</taxon>
        <taxon>Rhodococcus</taxon>
    </lineage>
</organism>
<dbReference type="Proteomes" id="UP000325466">
    <property type="component" value="Unassembled WGS sequence"/>
</dbReference>
<dbReference type="GeneID" id="83619598"/>
<accession>A0A059MIF3</accession>
<dbReference type="Pfam" id="PF00561">
    <property type="entry name" value="Abhydrolase_1"/>
    <property type="match status" value="1"/>
</dbReference>
<reference evidence="2 4" key="1">
    <citation type="journal article" date="2018" name="Biodegradation">
        <title>1,4-Dioxane degradation characteristics of Rhodococcus aetherivorans JCM 14343.</title>
        <authorList>
            <person name="Inoue D."/>
            <person name="Tsunoda T."/>
            <person name="Yamamoto N."/>
            <person name="Ike M."/>
            <person name="Sei K."/>
        </authorList>
    </citation>
    <scope>NUCLEOTIDE SEQUENCE [LARGE SCALE GENOMIC DNA]</scope>
    <source>
        <strain evidence="2 4">JCM 14343</strain>
    </source>
</reference>
<name>A0A059MIF3_9NOCA</name>
<dbReference type="InterPro" id="IPR000073">
    <property type="entry name" value="AB_hydrolase_1"/>
</dbReference>
<feature type="domain" description="AB hydrolase-1" evidence="1">
    <location>
        <begin position="36"/>
        <end position="261"/>
    </location>
</feature>
<evidence type="ECO:0000313" key="2">
    <source>
        <dbReference type="EMBL" id="GES38638.1"/>
    </source>
</evidence>
<evidence type="ECO:0000313" key="4">
    <source>
        <dbReference type="Proteomes" id="UP000325466"/>
    </source>
</evidence>
<dbReference type="PRINTS" id="PR00111">
    <property type="entry name" value="ABHYDROLASE"/>
</dbReference>
<evidence type="ECO:0000313" key="5">
    <source>
        <dbReference type="Proteomes" id="UP001163947"/>
    </source>
</evidence>
<dbReference type="GO" id="GO:0004806">
    <property type="term" value="F:triacylglycerol lipase activity"/>
    <property type="evidence" value="ECO:0007669"/>
    <property type="project" value="TreeGrafter"/>
</dbReference>
<dbReference type="Proteomes" id="UP001163947">
    <property type="component" value="Chromosome"/>
</dbReference>
<dbReference type="Gene3D" id="3.40.50.1820">
    <property type="entry name" value="alpha/beta hydrolase"/>
    <property type="match status" value="1"/>
</dbReference>
<dbReference type="InterPro" id="IPR050471">
    <property type="entry name" value="AB_hydrolase"/>
</dbReference>
<dbReference type="AlphaFoldDB" id="A0A059MIF3"/>
<gene>
    <name evidence="3" type="ORF">OCS65_04235</name>
    <name evidence="2" type="ORF">RAJCM14343_3903</name>
</gene>
<dbReference type="PANTHER" id="PTHR43433:SF5">
    <property type="entry name" value="AB HYDROLASE-1 DOMAIN-CONTAINING PROTEIN"/>
    <property type="match status" value="1"/>
</dbReference>
<dbReference type="GO" id="GO:0046503">
    <property type="term" value="P:glycerolipid catabolic process"/>
    <property type="evidence" value="ECO:0007669"/>
    <property type="project" value="TreeGrafter"/>
</dbReference>
<dbReference type="SUPFAM" id="SSF53474">
    <property type="entry name" value="alpha/beta-Hydrolases"/>
    <property type="match status" value="1"/>
</dbReference>
<proteinExistence type="predicted"/>
<evidence type="ECO:0000313" key="3">
    <source>
        <dbReference type="EMBL" id="UYF94991.1"/>
    </source>
</evidence>
<keyword evidence="3" id="KW-0378">Hydrolase</keyword>
<keyword evidence="4" id="KW-1185">Reference proteome</keyword>
<dbReference type="InterPro" id="IPR029058">
    <property type="entry name" value="AB_hydrolase_fold"/>
</dbReference>
<dbReference type="PANTHER" id="PTHR43433">
    <property type="entry name" value="HYDROLASE, ALPHA/BETA FOLD FAMILY PROTEIN"/>
    <property type="match status" value="1"/>
</dbReference>
<dbReference type="RefSeq" id="WP_029546443.1">
    <property type="nucleotide sequence ID" value="NZ_BAAAYP010000031.1"/>
</dbReference>
<evidence type="ECO:0000259" key="1">
    <source>
        <dbReference type="Pfam" id="PF00561"/>
    </source>
</evidence>
<reference evidence="3" key="3">
    <citation type="submission" date="2022-09" db="EMBL/GenBank/DDBJ databases">
        <title>The genome sequence of Rhodococcus aetherivorans N1.</title>
        <authorList>
            <person name="Jiang W."/>
        </authorList>
    </citation>
    <scope>NUCLEOTIDE SEQUENCE</scope>
    <source>
        <strain evidence="3">N1</strain>
    </source>
</reference>